<keyword evidence="6 11" id="KW-0067">ATP-binding</keyword>
<dbReference type="PANTHER" id="PTHR47963:SF5">
    <property type="entry name" value="DEAD-BOX ATP-DEPENDENT RNA HELICASE CSHA"/>
    <property type="match status" value="1"/>
</dbReference>
<comment type="similarity">
    <text evidence="7 11">Belongs to the DEAD box helicase family.</text>
</comment>
<evidence type="ECO:0000256" key="2">
    <source>
        <dbReference type="ARBA" id="ARBA00022490"/>
    </source>
</evidence>
<comment type="catalytic activity">
    <reaction evidence="8">
        <text>ATP + H2O = ADP + phosphate + H(+)</text>
        <dbReference type="Rhea" id="RHEA:13065"/>
        <dbReference type="ChEBI" id="CHEBI:15377"/>
        <dbReference type="ChEBI" id="CHEBI:15378"/>
        <dbReference type="ChEBI" id="CHEBI:30616"/>
        <dbReference type="ChEBI" id="CHEBI:43474"/>
        <dbReference type="ChEBI" id="CHEBI:456216"/>
        <dbReference type="EC" id="3.6.4.13"/>
    </reaction>
</comment>
<evidence type="ECO:0000256" key="1">
    <source>
        <dbReference type="ARBA" id="ARBA00012552"/>
    </source>
</evidence>
<dbReference type="SUPFAM" id="SSF52540">
    <property type="entry name" value="P-loop containing nucleoside triphosphate hydrolases"/>
    <property type="match status" value="1"/>
</dbReference>
<dbReference type="GO" id="GO:0009409">
    <property type="term" value="P:response to cold"/>
    <property type="evidence" value="ECO:0007669"/>
    <property type="project" value="TreeGrafter"/>
</dbReference>
<evidence type="ECO:0000256" key="6">
    <source>
        <dbReference type="ARBA" id="ARBA00022840"/>
    </source>
</evidence>
<dbReference type="GO" id="GO:0005840">
    <property type="term" value="C:ribosome"/>
    <property type="evidence" value="ECO:0007669"/>
    <property type="project" value="TreeGrafter"/>
</dbReference>
<dbReference type="Proteomes" id="UP000579136">
    <property type="component" value="Unassembled WGS sequence"/>
</dbReference>
<dbReference type="InterPro" id="IPR011545">
    <property type="entry name" value="DEAD/DEAH_box_helicase_dom"/>
</dbReference>
<keyword evidence="5 11" id="KW-0347">Helicase</keyword>
<sequence length="490" mass="55845">MKFFESLGVSNETILALEEMGFETPTPIQEESIPLALEGRDILGQAQTGTGKTGAFGIPIVEKVKRGHGTQTLILAPTRELAMQVSEQLKQFSKYKKLKVSVIFGGVSIERQISELKRKPEIIVGTPGRVIDHINRKTLKLNHITKFVLDEADEMMNMGFIDDVEFIMSRLPEKDRQTLLFSATMPKAIQELVTKFMGQPKIVKTMNHNQSDPQIEEYYTIVKELEKLDVFVDFLDVHRPKLAIVFGRTKRRVDELTSALIAKGYLAEGLHGDITQSKRLEVLKKFKNDALQILVATDVAARGLDITGVTHVYNFDIPQDAESYTHRIGRTGRAGESGVALTFVNPIEMGYLRLIEETKGKTIRPLRPPFKEEVKAAQAEVMIDKVRKYEGKEIDEEVYELSRKLVETFDPLDIITAFVSEYINDKEDDAIQLSFEKPLPRRASSKQSNGKRKDFNRGKKNERNNRRKPNKRNTSRKKRSDNKTFKQFMK</sequence>
<protein>
    <recommendedName>
        <fullName evidence="9">ATP-dependent RNA helicase CshA</fullName>
        <ecNumber evidence="1">3.6.4.13</ecNumber>
    </recommendedName>
</protein>
<keyword evidence="17" id="KW-1185">Reference proteome</keyword>
<comment type="caution">
    <text evidence="16">The sequence shown here is derived from an EMBL/GenBank/DDBJ whole genome shotgun (WGS) entry which is preliminary data.</text>
</comment>
<organism evidence="16 17">
    <name type="scientific">Nosocomiicoccus ampullae</name>
    <dbReference type="NCBI Taxonomy" id="489910"/>
    <lineage>
        <taxon>Bacteria</taxon>
        <taxon>Bacillati</taxon>
        <taxon>Bacillota</taxon>
        <taxon>Bacilli</taxon>
        <taxon>Bacillales</taxon>
        <taxon>Staphylococcaceae</taxon>
        <taxon>Nosocomiicoccus</taxon>
    </lineage>
</organism>
<evidence type="ECO:0000256" key="9">
    <source>
        <dbReference type="ARBA" id="ARBA00067932"/>
    </source>
</evidence>
<dbReference type="PROSITE" id="PS51195">
    <property type="entry name" value="Q_MOTIF"/>
    <property type="match status" value="1"/>
</dbReference>
<feature type="domain" description="DEAD-box RNA helicase Q" evidence="15">
    <location>
        <begin position="2"/>
        <end position="30"/>
    </location>
</feature>
<dbReference type="EC" id="3.6.4.13" evidence="1"/>
<dbReference type="GO" id="GO:0003724">
    <property type="term" value="F:RNA helicase activity"/>
    <property type="evidence" value="ECO:0007669"/>
    <property type="project" value="UniProtKB-EC"/>
</dbReference>
<dbReference type="Pfam" id="PF00271">
    <property type="entry name" value="Helicase_C"/>
    <property type="match status" value="1"/>
</dbReference>
<dbReference type="PANTHER" id="PTHR47963">
    <property type="entry name" value="DEAD-BOX ATP-DEPENDENT RNA HELICASE 47, MITOCHONDRIAL"/>
    <property type="match status" value="1"/>
</dbReference>
<name>A0A9Q2CZY8_9STAP</name>
<dbReference type="InterPro" id="IPR027417">
    <property type="entry name" value="P-loop_NTPase"/>
</dbReference>
<proteinExistence type="inferred from homology"/>
<feature type="domain" description="Helicase C-terminal" evidence="14">
    <location>
        <begin position="214"/>
        <end position="374"/>
    </location>
</feature>
<feature type="compositionally biased region" description="Basic residues" evidence="12">
    <location>
        <begin position="465"/>
        <end position="480"/>
    </location>
</feature>
<dbReference type="Pfam" id="PF00270">
    <property type="entry name" value="DEAD"/>
    <property type="match status" value="1"/>
</dbReference>
<evidence type="ECO:0000259" key="15">
    <source>
        <dbReference type="PROSITE" id="PS51195"/>
    </source>
</evidence>
<dbReference type="GO" id="GO:0016787">
    <property type="term" value="F:hydrolase activity"/>
    <property type="evidence" value="ECO:0007669"/>
    <property type="project" value="UniProtKB-KW"/>
</dbReference>
<dbReference type="PROSITE" id="PS00039">
    <property type="entry name" value="DEAD_ATP_HELICASE"/>
    <property type="match status" value="1"/>
</dbReference>
<dbReference type="Gene3D" id="3.40.50.300">
    <property type="entry name" value="P-loop containing nucleotide triphosphate hydrolases"/>
    <property type="match status" value="2"/>
</dbReference>
<dbReference type="SMART" id="SM00490">
    <property type="entry name" value="HELICc"/>
    <property type="match status" value="1"/>
</dbReference>
<feature type="region of interest" description="Disordered" evidence="12">
    <location>
        <begin position="436"/>
        <end position="490"/>
    </location>
</feature>
<reference evidence="16 17" key="1">
    <citation type="submission" date="2020-08" db="EMBL/GenBank/DDBJ databases">
        <title>Genomic Encyclopedia of Type Strains, Phase IV (KMG-IV): sequencing the most valuable type-strain genomes for metagenomic binning, comparative biology and taxonomic classification.</title>
        <authorList>
            <person name="Goeker M."/>
        </authorList>
    </citation>
    <scope>NUCLEOTIDE SEQUENCE [LARGE SCALE GENOMIC DNA]</scope>
    <source>
        <strain evidence="16 17">DSM 19163</strain>
    </source>
</reference>
<evidence type="ECO:0000313" key="17">
    <source>
        <dbReference type="Proteomes" id="UP000579136"/>
    </source>
</evidence>
<keyword evidence="3 11" id="KW-0547">Nucleotide-binding</keyword>
<feature type="domain" description="Helicase ATP-binding" evidence="13">
    <location>
        <begin position="33"/>
        <end position="203"/>
    </location>
</feature>
<dbReference type="InterPro" id="IPR000629">
    <property type="entry name" value="RNA-helicase_DEAD-box_CS"/>
</dbReference>
<dbReference type="GO" id="GO:0033592">
    <property type="term" value="F:RNA strand annealing activity"/>
    <property type="evidence" value="ECO:0007669"/>
    <property type="project" value="TreeGrafter"/>
</dbReference>
<dbReference type="InterPro" id="IPR050547">
    <property type="entry name" value="DEAD_box_RNA_helicases"/>
</dbReference>
<dbReference type="EMBL" id="JACHHF010000004">
    <property type="protein sequence ID" value="MBB5176072.1"/>
    <property type="molecule type" value="Genomic_DNA"/>
</dbReference>
<keyword evidence="4 11" id="KW-0378">Hydrolase</keyword>
<feature type="compositionally biased region" description="Basic and acidic residues" evidence="12">
    <location>
        <begin position="451"/>
        <end position="464"/>
    </location>
</feature>
<gene>
    <name evidence="16" type="ORF">HNQ45_000956</name>
</gene>
<dbReference type="PROSITE" id="PS51192">
    <property type="entry name" value="HELICASE_ATP_BIND_1"/>
    <property type="match status" value="1"/>
</dbReference>
<accession>A0A9Q2CZY8</accession>
<evidence type="ECO:0000256" key="8">
    <source>
        <dbReference type="ARBA" id="ARBA00047984"/>
    </source>
</evidence>
<dbReference type="CDD" id="cd18787">
    <property type="entry name" value="SF2_C_DEAD"/>
    <property type="match status" value="1"/>
</dbReference>
<dbReference type="FunFam" id="3.40.50.300:FF:000108">
    <property type="entry name" value="ATP-dependent RNA helicase RhlE"/>
    <property type="match status" value="1"/>
</dbReference>
<dbReference type="GO" id="GO:0005524">
    <property type="term" value="F:ATP binding"/>
    <property type="evidence" value="ECO:0007669"/>
    <property type="project" value="UniProtKB-KW"/>
</dbReference>
<dbReference type="PROSITE" id="PS51194">
    <property type="entry name" value="HELICASE_CTER"/>
    <property type="match status" value="1"/>
</dbReference>
<dbReference type="SMART" id="SM00487">
    <property type="entry name" value="DEXDc"/>
    <property type="match status" value="1"/>
</dbReference>
<evidence type="ECO:0000259" key="14">
    <source>
        <dbReference type="PROSITE" id="PS51194"/>
    </source>
</evidence>
<evidence type="ECO:0000256" key="11">
    <source>
        <dbReference type="RuleBase" id="RU000492"/>
    </source>
</evidence>
<evidence type="ECO:0000256" key="4">
    <source>
        <dbReference type="ARBA" id="ARBA00022801"/>
    </source>
</evidence>
<dbReference type="InterPro" id="IPR014001">
    <property type="entry name" value="Helicase_ATP-bd"/>
</dbReference>
<dbReference type="RefSeq" id="WP_183673955.1">
    <property type="nucleotide sequence ID" value="NZ_CBCRYX010000007.1"/>
</dbReference>
<dbReference type="AlphaFoldDB" id="A0A9Q2CZY8"/>
<dbReference type="CDD" id="cd00268">
    <property type="entry name" value="DEADc"/>
    <property type="match status" value="1"/>
</dbReference>
<evidence type="ECO:0000256" key="12">
    <source>
        <dbReference type="SAM" id="MobiDB-lite"/>
    </source>
</evidence>
<feature type="short sequence motif" description="Q motif" evidence="10">
    <location>
        <begin position="2"/>
        <end position="30"/>
    </location>
</feature>
<keyword evidence="2" id="KW-0963">Cytoplasm</keyword>
<evidence type="ECO:0000256" key="3">
    <source>
        <dbReference type="ARBA" id="ARBA00022741"/>
    </source>
</evidence>
<evidence type="ECO:0000256" key="10">
    <source>
        <dbReference type="PROSITE-ProRule" id="PRU00552"/>
    </source>
</evidence>
<evidence type="ECO:0000259" key="13">
    <source>
        <dbReference type="PROSITE" id="PS51192"/>
    </source>
</evidence>
<dbReference type="InterPro" id="IPR014014">
    <property type="entry name" value="RNA_helicase_DEAD_Q_motif"/>
</dbReference>
<evidence type="ECO:0000256" key="7">
    <source>
        <dbReference type="ARBA" id="ARBA00038437"/>
    </source>
</evidence>
<evidence type="ECO:0000256" key="5">
    <source>
        <dbReference type="ARBA" id="ARBA00022806"/>
    </source>
</evidence>
<dbReference type="GO" id="GO:0005829">
    <property type="term" value="C:cytosol"/>
    <property type="evidence" value="ECO:0007669"/>
    <property type="project" value="TreeGrafter"/>
</dbReference>
<dbReference type="InterPro" id="IPR044742">
    <property type="entry name" value="DEAD/DEAH_RhlB"/>
</dbReference>
<evidence type="ECO:0000313" key="16">
    <source>
        <dbReference type="EMBL" id="MBB5176072.1"/>
    </source>
</evidence>
<dbReference type="InterPro" id="IPR001650">
    <property type="entry name" value="Helicase_C-like"/>
</dbReference>